<dbReference type="Proteomes" id="UP001064048">
    <property type="component" value="Chromosome 22"/>
</dbReference>
<evidence type="ECO:0000313" key="1">
    <source>
        <dbReference type="EMBL" id="KAI8423617.1"/>
    </source>
</evidence>
<evidence type="ECO:0000313" key="2">
    <source>
        <dbReference type="Proteomes" id="UP001064048"/>
    </source>
</evidence>
<accession>A0ACC0JHP6</accession>
<name>A0ACC0JHP6_CHOFU</name>
<sequence length="243" mass="28558">MAKMTEAEILAKMKVLEDRIKAPSIWGRVPCGVRFEDLQDKRYEDTVRLLKKHYLPEEYTFAIKPLMDINRLRYIYWLEAFSRTFSRVKITYNPQYSTVMTFYNAIEKPVDIYQKLGVRRYFKLSQKESEVVRILFCIALLDVLEQIKSRLTNCQGDAKGGFPSSSECQHPRCGWHIYHWQYAQESGRVGFRKIVFWDTGLGNYGAALMAYRLPNVEEPPELKKQQSSRFNVQLENIEGDDND</sequence>
<comment type="caution">
    <text evidence="1">The sequence shown here is derived from an EMBL/GenBank/DDBJ whole genome shotgun (WGS) entry which is preliminary data.</text>
</comment>
<keyword evidence="2" id="KW-1185">Reference proteome</keyword>
<protein>
    <submittedName>
        <fullName evidence="1">Uncharacterized protein</fullName>
    </submittedName>
</protein>
<reference evidence="1 2" key="1">
    <citation type="journal article" date="2022" name="Genome Biol. Evol.">
        <title>The Spruce Budworm Genome: Reconstructing the Evolutionary History of Antifreeze Proteins.</title>
        <authorList>
            <person name="Beliveau C."/>
            <person name="Gagne P."/>
            <person name="Picq S."/>
            <person name="Vernygora O."/>
            <person name="Keeling C.I."/>
            <person name="Pinkney K."/>
            <person name="Doucet D."/>
            <person name="Wen F."/>
            <person name="Johnston J.S."/>
            <person name="Maaroufi H."/>
            <person name="Boyle B."/>
            <person name="Laroche J."/>
            <person name="Dewar K."/>
            <person name="Juretic N."/>
            <person name="Blackburn G."/>
            <person name="Nisole A."/>
            <person name="Brunet B."/>
            <person name="Brandao M."/>
            <person name="Lumley L."/>
            <person name="Duan J."/>
            <person name="Quan G."/>
            <person name="Lucarotti C.J."/>
            <person name="Roe A.D."/>
            <person name="Sperling F.A.H."/>
            <person name="Levesque R.C."/>
            <person name="Cusson M."/>
        </authorList>
    </citation>
    <scope>NUCLEOTIDE SEQUENCE [LARGE SCALE GENOMIC DNA]</scope>
    <source>
        <strain evidence="1">Glfc:IPQL:Cfum</strain>
    </source>
</reference>
<organism evidence="1 2">
    <name type="scientific">Choristoneura fumiferana</name>
    <name type="common">Spruce budworm moth</name>
    <name type="synonym">Archips fumiferana</name>
    <dbReference type="NCBI Taxonomy" id="7141"/>
    <lineage>
        <taxon>Eukaryota</taxon>
        <taxon>Metazoa</taxon>
        <taxon>Ecdysozoa</taxon>
        <taxon>Arthropoda</taxon>
        <taxon>Hexapoda</taxon>
        <taxon>Insecta</taxon>
        <taxon>Pterygota</taxon>
        <taxon>Neoptera</taxon>
        <taxon>Endopterygota</taxon>
        <taxon>Lepidoptera</taxon>
        <taxon>Glossata</taxon>
        <taxon>Ditrysia</taxon>
        <taxon>Tortricoidea</taxon>
        <taxon>Tortricidae</taxon>
        <taxon>Tortricinae</taxon>
        <taxon>Choristoneura</taxon>
    </lineage>
</organism>
<dbReference type="EMBL" id="CM046122">
    <property type="protein sequence ID" value="KAI8423617.1"/>
    <property type="molecule type" value="Genomic_DNA"/>
</dbReference>
<proteinExistence type="predicted"/>
<gene>
    <name evidence="1" type="ORF">MSG28_012682</name>
</gene>